<dbReference type="NCBIfam" id="TIGR00842">
    <property type="entry name" value="bcct"/>
    <property type="match status" value="1"/>
</dbReference>
<proteinExistence type="inferred from homology"/>
<dbReference type="InterPro" id="IPR018093">
    <property type="entry name" value="BCCT_CS"/>
</dbReference>
<feature type="transmembrane region" description="Helical" evidence="8">
    <location>
        <begin position="251"/>
        <end position="271"/>
    </location>
</feature>
<keyword evidence="7 8" id="KW-0472">Membrane</keyword>
<protein>
    <submittedName>
        <fullName evidence="9">BCCT family transporter</fullName>
    </submittedName>
</protein>
<comment type="caution">
    <text evidence="9">The sequence shown here is derived from an EMBL/GenBank/DDBJ whole genome shotgun (WGS) entry which is preliminary data.</text>
</comment>
<keyword evidence="10" id="KW-1185">Reference proteome</keyword>
<evidence type="ECO:0000256" key="4">
    <source>
        <dbReference type="ARBA" id="ARBA00022475"/>
    </source>
</evidence>
<feature type="transmembrane region" description="Helical" evidence="8">
    <location>
        <begin position="79"/>
        <end position="100"/>
    </location>
</feature>
<name>A0ABW3LT63_9GAMM</name>
<feature type="transmembrane region" description="Helical" evidence="8">
    <location>
        <begin position="335"/>
        <end position="361"/>
    </location>
</feature>
<dbReference type="Proteomes" id="UP001597033">
    <property type="component" value="Unassembled WGS sequence"/>
</dbReference>
<feature type="transmembrane region" description="Helical" evidence="8">
    <location>
        <begin position="179"/>
        <end position="205"/>
    </location>
</feature>
<accession>A0ABW3LT63</accession>
<gene>
    <name evidence="9" type="ORF">ACFQ2N_04075</name>
</gene>
<dbReference type="RefSeq" id="WP_162377627.1">
    <property type="nucleotide sequence ID" value="NZ_JBHTKN010000002.1"/>
</dbReference>
<evidence type="ECO:0000256" key="8">
    <source>
        <dbReference type="SAM" id="Phobius"/>
    </source>
</evidence>
<organism evidence="9 10">
    <name type="scientific">Pseudoxanthomonas kaohsiungensis</name>
    <dbReference type="NCBI Taxonomy" id="283923"/>
    <lineage>
        <taxon>Bacteria</taxon>
        <taxon>Pseudomonadati</taxon>
        <taxon>Pseudomonadota</taxon>
        <taxon>Gammaproteobacteria</taxon>
        <taxon>Lysobacterales</taxon>
        <taxon>Lysobacteraceae</taxon>
        <taxon>Pseudoxanthomonas</taxon>
    </lineage>
</organism>
<evidence type="ECO:0000256" key="7">
    <source>
        <dbReference type="ARBA" id="ARBA00023136"/>
    </source>
</evidence>
<feature type="transmembrane region" description="Helical" evidence="8">
    <location>
        <begin position="217"/>
        <end position="239"/>
    </location>
</feature>
<reference evidence="10" key="1">
    <citation type="journal article" date="2019" name="Int. J. Syst. Evol. Microbiol.">
        <title>The Global Catalogue of Microorganisms (GCM) 10K type strain sequencing project: providing services to taxonomists for standard genome sequencing and annotation.</title>
        <authorList>
            <consortium name="The Broad Institute Genomics Platform"/>
            <consortium name="The Broad Institute Genome Sequencing Center for Infectious Disease"/>
            <person name="Wu L."/>
            <person name="Ma J."/>
        </authorList>
    </citation>
    <scope>NUCLEOTIDE SEQUENCE [LARGE SCALE GENOMIC DNA]</scope>
    <source>
        <strain evidence="10">CCUG 55854</strain>
    </source>
</reference>
<comment type="similarity">
    <text evidence="2">Belongs to the BCCT transporter (TC 2.A.15) family.</text>
</comment>
<sequence length="528" mass="56666">MVFRISFLLVALLVAAAGLAPDRFEAVVRGLLAATLQYTGWMYLVVVFFTLVFMLYLAFGRLGDLRIGGDDAEPAFSGASWLAMLFAAGMGIGLVFWGAAEPVSHFFKPPEGLEPGSVPAARAAMRYAFFHWGLHPWAVYGLVGLAMAWFQYNRRGRGQVSDLLQPLLGRHHRGFAGRLVDTAAVVATAIGVATTLGFGTLQIVAGLGRLFGTPDSLPVQLTVIAVAFVLYMASSLSGVDRGIKWLSSANLVLAALLMAMVLVLGPTAFLFDVFTTSLGSYLDDLVRMSLRLSPFSGGHWVMDWTIFYWAWWISWAPFVGAFIARVSYGRTIREFVVGTVLAPSLLGFAWFSIFGGTALWLQLFSGADLGPVLESGYENVLFAVFSYLPLGATMSAIALALVAIFFVTSADSAVLVLASMSSEQPGDPPMRRRLAWGMAIALVAGTLLLAGGLGALQGLVTVSALPFALLLVLVALALRRVLVHTMQVRQRRAQRMRHALEDWLLGRPRRGEAAVGTGDTGGPPAGTP</sequence>
<feature type="transmembrane region" description="Helical" evidence="8">
    <location>
        <begin position="462"/>
        <end position="482"/>
    </location>
</feature>
<evidence type="ECO:0000313" key="9">
    <source>
        <dbReference type="EMBL" id="MFD1041526.1"/>
    </source>
</evidence>
<evidence type="ECO:0000313" key="10">
    <source>
        <dbReference type="Proteomes" id="UP001597033"/>
    </source>
</evidence>
<evidence type="ECO:0000256" key="6">
    <source>
        <dbReference type="ARBA" id="ARBA00022989"/>
    </source>
</evidence>
<dbReference type="Pfam" id="PF02028">
    <property type="entry name" value="BCCT"/>
    <property type="match status" value="1"/>
</dbReference>
<dbReference type="PANTHER" id="PTHR30047">
    <property type="entry name" value="HIGH-AFFINITY CHOLINE TRANSPORT PROTEIN-RELATED"/>
    <property type="match status" value="1"/>
</dbReference>
<comment type="subcellular location">
    <subcellularLocation>
        <location evidence="1">Cell membrane</location>
        <topology evidence="1">Multi-pass membrane protein</topology>
    </subcellularLocation>
</comment>
<feature type="transmembrane region" description="Helical" evidence="8">
    <location>
        <begin position="434"/>
        <end position="456"/>
    </location>
</feature>
<feature type="transmembrane region" description="Helical" evidence="8">
    <location>
        <begin position="381"/>
        <end position="414"/>
    </location>
</feature>
<evidence type="ECO:0000256" key="1">
    <source>
        <dbReference type="ARBA" id="ARBA00004651"/>
    </source>
</evidence>
<dbReference type="PANTHER" id="PTHR30047:SF7">
    <property type="entry name" value="HIGH-AFFINITY CHOLINE TRANSPORT PROTEIN"/>
    <property type="match status" value="1"/>
</dbReference>
<dbReference type="EMBL" id="JBHTKN010000002">
    <property type="protein sequence ID" value="MFD1041526.1"/>
    <property type="molecule type" value="Genomic_DNA"/>
</dbReference>
<keyword evidence="3" id="KW-0813">Transport</keyword>
<keyword evidence="4" id="KW-1003">Cell membrane</keyword>
<dbReference type="InterPro" id="IPR000060">
    <property type="entry name" value="BCCT_transptr"/>
</dbReference>
<dbReference type="PROSITE" id="PS01303">
    <property type="entry name" value="BCCT"/>
    <property type="match status" value="1"/>
</dbReference>
<evidence type="ECO:0000256" key="3">
    <source>
        <dbReference type="ARBA" id="ARBA00022448"/>
    </source>
</evidence>
<evidence type="ECO:0000256" key="5">
    <source>
        <dbReference type="ARBA" id="ARBA00022692"/>
    </source>
</evidence>
<keyword evidence="6 8" id="KW-1133">Transmembrane helix</keyword>
<evidence type="ECO:0000256" key="2">
    <source>
        <dbReference type="ARBA" id="ARBA00005658"/>
    </source>
</evidence>
<feature type="transmembrane region" description="Helical" evidence="8">
    <location>
        <begin position="41"/>
        <end position="59"/>
    </location>
</feature>
<feature type="transmembrane region" description="Helical" evidence="8">
    <location>
        <begin position="306"/>
        <end position="328"/>
    </location>
</feature>
<feature type="transmembrane region" description="Helical" evidence="8">
    <location>
        <begin position="129"/>
        <end position="150"/>
    </location>
</feature>
<keyword evidence="5 8" id="KW-0812">Transmembrane</keyword>